<dbReference type="InterPro" id="IPR024498">
    <property type="entry name" value="DUF2786"/>
</dbReference>
<feature type="non-terminal residue" evidence="4">
    <location>
        <position position="230"/>
    </location>
</feature>
<proteinExistence type="predicted"/>
<protein>
    <submittedName>
        <fullName evidence="4">Uncharacterized protein</fullName>
    </submittedName>
</protein>
<dbReference type="Pfam" id="PF10979">
    <property type="entry name" value="DUF2786"/>
    <property type="match status" value="1"/>
</dbReference>
<feature type="domain" description="DUF2786" evidence="2">
    <location>
        <begin position="22"/>
        <end position="57"/>
    </location>
</feature>
<gene>
    <name evidence="4" type="ORF">METZ01_LOCUS509600</name>
</gene>
<name>A0A383EIS5_9ZZZZ</name>
<dbReference type="InterPro" id="IPR055592">
    <property type="entry name" value="DUF7168"/>
</dbReference>
<dbReference type="EMBL" id="UINC01226311">
    <property type="protein sequence ID" value="SVE56746.1"/>
    <property type="molecule type" value="Genomic_DNA"/>
</dbReference>
<dbReference type="Pfam" id="PF23771">
    <property type="entry name" value="DUF7168"/>
    <property type="match status" value="1"/>
</dbReference>
<feature type="non-terminal residue" evidence="4">
    <location>
        <position position="1"/>
    </location>
</feature>
<accession>A0A383EIS5</accession>
<evidence type="ECO:0000259" key="3">
    <source>
        <dbReference type="Pfam" id="PF23771"/>
    </source>
</evidence>
<organism evidence="4">
    <name type="scientific">marine metagenome</name>
    <dbReference type="NCBI Taxonomy" id="408172"/>
    <lineage>
        <taxon>unclassified sequences</taxon>
        <taxon>metagenomes</taxon>
        <taxon>ecological metagenomes</taxon>
    </lineage>
</organism>
<evidence type="ECO:0000256" key="1">
    <source>
        <dbReference type="SAM" id="MobiDB-lite"/>
    </source>
</evidence>
<dbReference type="AlphaFoldDB" id="A0A383EIS5"/>
<evidence type="ECO:0000259" key="2">
    <source>
        <dbReference type="Pfam" id="PF10979"/>
    </source>
</evidence>
<feature type="region of interest" description="Disordered" evidence="1">
    <location>
        <begin position="211"/>
        <end position="230"/>
    </location>
</feature>
<evidence type="ECO:0000313" key="4">
    <source>
        <dbReference type="EMBL" id="SVE56746.1"/>
    </source>
</evidence>
<reference evidence="4" key="1">
    <citation type="submission" date="2018-05" db="EMBL/GenBank/DDBJ databases">
        <authorList>
            <person name="Lanie J.A."/>
            <person name="Ng W.-L."/>
            <person name="Kazmierczak K.M."/>
            <person name="Andrzejewski T.M."/>
            <person name="Davidsen T.M."/>
            <person name="Wayne K.J."/>
            <person name="Tettelin H."/>
            <person name="Glass J.I."/>
            <person name="Rusch D."/>
            <person name="Podicherti R."/>
            <person name="Tsui H.-C.T."/>
            <person name="Winkler M.E."/>
        </authorList>
    </citation>
    <scope>NUCLEOTIDE SEQUENCE</scope>
</reference>
<sequence>AKAGTAAMGKLEDSAADKDRRLGRIKELLALAGSPNEHEAATAMRLAQKYLLQYNLEFEDLAGERDYGFRYLGDCAARVQEYQYVLSNILQEYFFVLAIWTYSYDPDRDKPGKRLQICGTKQNLEIASYVYAYVTGASEPLWAAHKASTATKKKLRGTRLQYLAGLLQGLKQKLERQKNTLEQEQGLVWVGDTRLTEYYRHLNPRIRSVSGSGVARSSGYADGVRDGRKL</sequence>
<feature type="domain" description="DUF7168" evidence="3">
    <location>
        <begin position="76"/>
        <end position="206"/>
    </location>
</feature>